<dbReference type="RefSeq" id="WP_054874155.1">
    <property type="nucleotide sequence ID" value="NZ_LKET01000024.1"/>
</dbReference>
<dbReference type="EMBL" id="LKET01000024">
    <property type="protein sequence ID" value="KPU45355.1"/>
    <property type="molecule type" value="Genomic_DNA"/>
</dbReference>
<keyword evidence="3" id="KW-1185">Reference proteome</keyword>
<dbReference type="Gene3D" id="2.30.110.10">
    <property type="entry name" value="Electron Transport, Fmn-binding Protein, Chain A"/>
    <property type="match status" value="1"/>
</dbReference>
<evidence type="ECO:0000259" key="1">
    <source>
        <dbReference type="Pfam" id="PF01243"/>
    </source>
</evidence>
<dbReference type="SUPFAM" id="SSF50475">
    <property type="entry name" value="FMN-binding split barrel"/>
    <property type="match status" value="1"/>
</dbReference>
<proteinExistence type="predicted"/>
<evidence type="ECO:0000313" key="3">
    <source>
        <dbReference type="Proteomes" id="UP000050326"/>
    </source>
</evidence>
<dbReference type="STRING" id="36849.OXPF_10500"/>
<organism evidence="2 3">
    <name type="scientific">Oxobacter pfennigii</name>
    <dbReference type="NCBI Taxonomy" id="36849"/>
    <lineage>
        <taxon>Bacteria</taxon>
        <taxon>Bacillati</taxon>
        <taxon>Bacillota</taxon>
        <taxon>Clostridia</taxon>
        <taxon>Eubacteriales</taxon>
        <taxon>Clostridiaceae</taxon>
        <taxon>Oxobacter</taxon>
    </lineage>
</organism>
<dbReference type="PATRIC" id="fig|36849.3.peg.1122"/>
<dbReference type="OrthoDB" id="1954731at2"/>
<name>A0A0P8YDN1_9CLOT</name>
<evidence type="ECO:0000313" key="2">
    <source>
        <dbReference type="EMBL" id="KPU45355.1"/>
    </source>
</evidence>
<sequence>MIISEDVKKVLEGSAFLSIVTVDSNGTPHPIIVGKGEVSDDKVVFGIYKMEETRKNLETNSSAWVVGATKDGGPKGYRLAGTATTQDKQLIFTAASVEALI</sequence>
<dbReference type="Proteomes" id="UP000050326">
    <property type="component" value="Unassembled WGS sequence"/>
</dbReference>
<accession>A0A0P8YDN1</accession>
<dbReference type="Pfam" id="PF01243">
    <property type="entry name" value="PNPOx_N"/>
    <property type="match status" value="1"/>
</dbReference>
<feature type="domain" description="Pyridoxamine 5'-phosphate oxidase N-terminal" evidence="1">
    <location>
        <begin position="4"/>
        <end position="87"/>
    </location>
</feature>
<dbReference type="InterPro" id="IPR012349">
    <property type="entry name" value="Split_barrel_FMN-bd"/>
</dbReference>
<dbReference type="AlphaFoldDB" id="A0A0P8YDN1"/>
<comment type="caution">
    <text evidence="2">The sequence shown here is derived from an EMBL/GenBank/DDBJ whole genome shotgun (WGS) entry which is preliminary data.</text>
</comment>
<protein>
    <submittedName>
        <fullName evidence="2">Pyridoxamine 5'-phosphate oxidase</fullName>
    </submittedName>
</protein>
<gene>
    <name evidence="2" type="ORF">OXPF_10500</name>
</gene>
<reference evidence="2 3" key="1">
    <citation type="submission" date="2015-09" db="EMBL/GenBank/DDBJ databases">
        <title>Genome sequence of Oxobacter pfennigii DSM 3222.</title>
        <authorList>
            <person name="Poehlein A."/>
            <person name="Bengelsdorf F.R."/>
            <person name="Schiel-Bengelsdorf B."/>
            <person name="Duerre P."/>
            <person name="Daniel R."/>
        </authorList>
    </citation>
    <scope>NUCLEOTIDE SEQUENCE [LARGE SCALE GENOMIC DNA]</scope>
    <source>
        <strain evidence="2 3">DSM 3222</strain>
    </source>
</reference>
<dbReference type="InterPro" id="IPR011576">
    <property type="entry name" value="Pyridox_Oxase_N"/>
</dbReference>